<dbReference type="STRING" id="364197.SAMN05216296_2440"/>
<organism evidence="1 2">
    <name type="scientific">Pseudomonas pohangensis</name>
    <dbReference type="NCBI Taxonomy" id="364197"/>
    <lineage>
        <taxon>Bacteria</taxon>
        <taxon>Pseudomonadati</taxon>
        <taxon>Pseudomonadota</taxon>
        <taxon>Gammaproteobacteria</taxon>
        <taxon>Pseudomonadales</taxon>
        <taxon>Pseudomonadaceae</taxon>
        <taxon>Pseudomonas</taxon>
    </lineage>
</organism>
<dbReference type="RefSeq" id="WP_090195618.1">
    <property type="nucleotide sequence ID" value="NZ_LT629785.1"/>
</dbReference>
<evidence type="ECO:0000313" key="2">
    <source>
        <dbReference type="Proteomes" id="UP000243232"/>
    </source>
</evidence>
<dbReference type="GO" id="GO:0003677">
    <property type="term" value="F:DNA binding"/>
    <property type="evidence" value="ECO:0007669"/>
    <property type="project" value="InterPro"/>
</dbReference>
<dbReference type="Proteomes" id="UP000243232">
    <property type="component" value="Chromosome I"/>
</dbReference>
<dbReference type="EMBL" id="LT629785">
    <property type="protein sequence ID" value="SDU21409.1"/>
    <property type="molecule type" value="Genomic_DNA"/>
</dbReference>
<sequence length="139" mass="15887">MPRIEFYILPGDKPDERLLAACKLALKGWRHGLPVFLRCADAQQCQALDELLWNFRTDTFLPHNLQSEDPLAPVVIGMNEEPAQANGLLINLAGDISAHLPQFQRIIEIIDQQPDRLAGGRENFRSYRQRGFDPRRVEL</sequence>
<evidence type="ECO:0000313" key="1">
    <source>
        <dbReference type="EMBL" id="SDU21409.1"/>
    </source>
</evidence>
<dbReference type="InterPro" id="IPR007459">
    <property type="entry name" value="DNA_pol3_chi"/>
</dbReference>
<proteinExistence type="predicted"/>
<dbReference type="Gene3D" id="3.40.50.10110">
    <property type="entry name" value="DNA polymerase III subunit chi"/>
    <property type="match status" value="1"/>
</dbReference>
<dbReference type="AlphaFoldDB" id="A0A1H2GPM7"/>
<dbReference type="Pfam" id="PF04364">
    <property type="entry name" value="DNA_pol3_chi"/>
    <property type="match status" value="1"/>
</dbReference>
<keyword evidence="2" id="KW-1185">Reference proteome</keyword>
<reference evidence="2" key="1">
    <citation type="submission" date="2016-10" db="EMBL/GenBank/DDBJ databases">
        <authorList>
            <person name="Varghese N."/>
            <person name="Submissions S."/>
        </authorList>
    </citation>
    <scope>NUCLEOTIDE SEQUENCE [LARGE SCALE GENOMIC DNA]</scope>
    <source>
        <strain evidence="2">DSM 17875</strain>
    </source>
</reference>
<name>A0A1H2GPM7_9PSED</name>
<dbReference type="OrthoDB" id="5297568at2"/>
<dbReference type="GO" id="GO:0006260">
    <property type="term" value="P:DNA replication"/>
    <property type="evidence" value="ECO:0007669"/>
    <property type="project" value="InterPro"/>
</dbReference>
<gene>
    <name evidence="1" type="ORF">SAMN05216296_2440</name>
</gene>
<dbReference type="SUPFAM" id="SSF102400">
    <property type="entry name" value="DNA polymerase III chi subunit"/>
    <property type="match status" value="1"/>
</dbReference>
<accession>A0A1H2GPM7</accession>
<dbReference type="InterPro" id="IPR036768">
    <property type="entry name" value="PolIII_chi_sf"/>
</dbReference>
<dbReference type="GO" id="GO:0032298">
    <property type="term" value="P:positive regulation of DNA-templated DNA replication initiation"/>
    <property type="evidence" value="ECO:0007669"/>
    <property type="project" value="TreeGrafter"/>
</dbReference>
<dbReference type="GO" id="GO:0003887">
    <property type="term" value="F:DNA-directed DNA polymerase activity"/>
    <property type="evidence" value="ECO:0007669"/>
    <property type="project" value="InterPro"/>
</dbReference>
<dbReference type="PANTHER" id="PTHR38767">
    <property type="entry name" value="DNA POLYMERASE III SUBUNIT CHI"/>
    <property type="match status" value="1"/>
</dbReference>
<protein>
    <submittedName>
        <fullName evidence="1">DNA polymerase III, chi subunit</fullName>
    </submittedName>
</protein>
<dbReference type="PANTHER" id="PTHR38767:SF1">
    <property type="entry name" value="DNA POLYMERASE III SUBUNIT CHI"/>
    <property type="match status" value="1"/>
</dbReference>